<sequence length="337" mass="39835">MMRPMSHFIPFKMEVFILLLFSYLSSVHFTRVTGECDIKNITLHVVTWNVNAERPTCLVKLLGQLEDNDEDLPDMVIVGLQEVTMSLGTALKNYILGDRWTASIEDILESNDYVKVESASLFGMFLNVYVKIQHSWSVADIDIDHIDTEYFRYYDNKGGVIMKFRFYGRMFCIVHAHLHGHNKTSRIEDVQEIDKSRTEFCENPSDYVFFLGDLNFRIRKVDGFKTPNKVHDLIEKKDYTKLLEQDELLYYQQKNQIFQNFIEQPIKFQPTYKFLLKRNKGIYNLKRRPAWTDRILYKTQTNQSIIPISYNIMEDHRKSDHYPVEANFVIVVNTSKF</sequence>
<dbReference type="InterPro" id="IPR036691">
    <property type="entry name" value="Endo/exonu/phosph_ase_sf"/>
</dbReference>
<keyword evidence="1" id="KW-0732">Signal</keyword>
<feature type="domain" description="Inositol polyphosphate-related phosphatase" evidence="2">
    <location>
        <begin position="39"/>
        <end position="336"/>
    </location>
</feature>
<proteinExistence type="evidence at transcript level"/>
<dbReference type="Gene3D" id="3.60.10.10">
    <property type="entry name" value="Endonuclease/exonuclease/phosphatase"/>
    <property type="match status" value="1"/>
</dbReference>
<dbReference type="InterPro" id="IPR046985">
    <property type="entry name" value="IP5"/>
</dbReference>
<dbReference type="AlphaFoldDB" id="A0A0P4VVD5"/>
<accession>A0A0P4VVD5</accession>
<reference evidence="3" key="1">
    <citation type="journal article" date="2016" name="PLoS Negl. Trop. Dis.">
        <title>A Deep Insight into the Sialome of Rhodnius neglectus, a Vector of Chagas Disease.</title>
        <authorList>
            <person name="Santiago P.B."/>
            <person name="Assumpcao T.C."/>
            <person name="Araujo C.N."/>
            <person name="Bastos I.M."/>
            <person name="Neves D."/>
            <person name="Silva I.G."/>
            <person name="Charneau S."/>
            <person name="Queiroz R.M."/>
            <person name="Raiol T."/>
            <person name="Oliveira J.V."/>
            <person name="Sousa M.V."/>
            <person name="Calvo E."/>
            <person name="Ribeiro J.M."/>
            <person name="Santana J.M."/>
        </authorList>
    </citation>
    <scope>NUCLEOTIDE SEQUENCE</scope>
    <source>
        <tissue evidence="3">Salivary glands</tissue>
    </source>
</reference>
<dbReference type="PANTHER" id="PTHR11200">
    <property type="entry name" value="INOSITOL 5-PHOSPHATASE"/>
    <property type="match status" value="1"/>
</dbReference>
<protein>
    <submittedName>
        <fullName evidence="3">Putative skeletal muscle and kidney-enriched inositol phosphatase</fullName>
    </submittedName>
</protein>
<dbReference type="Pfam" id="PF22669">
    <property type="entry name" value="Exo_endo_phos2"/>
    <property type="match status" value="1"/>
</dbReference>
<dbReference type="SMART" id="SM00128">
    <property type="entry name" value="IPPc"/>
    <property type="match status" value="1"/>
</dbReference>
<feature type="chain" id="PRO_5006070077" evidence="1">
    <location>
        <begin position="30"/>
        <end position="337"/>
    </location>
</feature>
<organism evidence="3">
    <name type="scientific">Rhodnius neglectus</name>
    <dbReference type="NCBI Taxonomy" id="72488"/>
    <lineage>
        <taxon>Eukaryota</taxon>
        <taxon>Metazoa</taxon>
        <taxon>Ecdysozoa</taxon>
        <taxon>Arthropoda</taxon>
        <taxon>Hexapoda</taxon>
        <taxon>Insecta</taxon>
        <taxon>Pterygota</taxon>
        <taxon>Neoptera</taxon>
        <taxon>Paraneoptera</taxon>
        <taxon>Hemiptera</taxon>
        <taxon>Heteroptera</taxon>
        <taxon>Panheteroptera</taxon>
        <taxon>Cimicomorpha</taxon>
        <taxon>Reduviidae</taxon>
        <taxon>Triatominae</taxon>
        <taxon>Rhodnius</taxon>
    </lineage>
</organism>
<dbReference type="GO" id="GO:0004439">
    <property type="term" value="F:phosphatidylinositol-4,5-bisphosphate 5-phosphatase activity"/>
    <property type="evidence" value="ECO:0007669"/>
    <property type="project" value="TreeGrafter"/>
</dbReference>
<evidence type="ECO:0000256" key="1">
    <source>
        <dbReference type="SAM" id="SignalP"/>
    </source>
</evidence>
<dbReference type="SUPFAM" id="SSF56219">
    <property type="entry name" value="DNase I-like"/>
    <property type="match status" value="1"/>
</dbReference>
<evidence type="ECO:0000259" key="2">
    <source>
        <dbReference type="SMART" id="SM00128"/>
    </source>
</evidence>
<evidence type="ECO:0000313" key="3">
    <source>
        <dbReference type="EMBL" id="JAI56003.1"/>
    </source>
</evidence>
<dbReference type="PANTHER" id="PTHR11200:SF275">
    <property type="entry name" value="LD06095P"/>
    <property type="match status" value="1"/>
</dbReference>
<name>A0A0P4VVD5_9HEMI</name>
<dbReference type="EMBL" id="GDKW01000592">
    <property type="protein sequence ID" value="JAI56003.1"/>
    <property type="molecule type" value="mRNA"/>
</dbReference>
<dbReference type="GO" id="GO:0046856">
    <property type="term" value="P:phosphatidylinositol dephosphorylation"/>
    <property type="evidence" value="ECO:0007669"/>
    <property type="project" value="InterPro"/>
</dbReference>
<dbReference type="InterPro" id="IPR000300">
    <property type="entry name" value="IPPc"/>
</dbReference>
<feature type="signal peptide" evidence="1">
    <location>
        <begin position="1"/>
        <end position="29"/>
    </location>
</feature>